<accession>A0A1N6CMX3</accession>
<dbReference type="AlphaFoldDB" id="A0A1N6CMX3"/>
<evidence type="ECO:0000256" key="1">
    <source>
        <dbReference type="SAM" id="SignalP"/>
    </source>
</evidence>
<dbReference type="PROSITE" id="PS51257">
    <property type="entry name" value="PROKAR_LIPOPROTEIN"/>
    <property type="match status" value="1"/>
</dbReference>
<evidence type="ECO:0008006" key="4">
    <source>
        <dbReference type="Google" id="ProtNLM"/>
    </source>
</evidence>
<dbReference type="RefSeq" id="WP_239447335.1">
    <property type="nucleotide sequence ID" value="NZ_FSQW01000001.1"/>
</dbReference>
<keyword evidence="3" id="KW-1185">Reference proteome</keyword>
<dbReference type="Proteomes" id="UP000185192">
    <property type="component" value="Unassembled WGS sequence"/>
</dbReference>
<dbReference type="EMBL" id="FSQW01000001">
    <property type="protein sequence ID" value="SIN59958.1"/>
    <property type="molecule type" value="Genomic_DNA"/>
</dbReference>
<dbReference type="STRING" id="1123272.SAMN02745824_0496"/>
<proteinExistence type="predicted"/>
<protein>
    <recommendedName>
        <fullName evidence="4">Lipoprotein</fullName>
    </recommendedName>
</protein>
<evidence type="ECO:0000313" key="3">
    <source>
        <dbReference type="Proteomes" id="UP000185192"/>
    </source>
</evidence>
<reference evidence="3" key="1">
    <citation type="submission" date="2016-11" db="EMBL/GenBank/DDBJ databases">
        <authorList>
            <person name="Varghese N."/>
            <person name="Submissions S."/>
        </authorList>
    </citation>
    <scope>NUCLEOTIDE SEQUENCE [LARGE SCALE GENOMIC DNA]</scope>
    <source>
        <strain evidence="3">DSM 22363</strain>
    </source>
</reference>
<keyword evidence="1" id="KW-0732">Signal</keyword>
<feature type="chain" id="PRO_5012184472" description="Lipoprotein" evidence="1">
    <location>
        <begin position="23"/>
        <end position="251"/>
    </location>
</feature>
<evidence type="ECO:0000313" key="2">
    <source>
        <dbReference type="EMBL" id="SIN59958.1"/>
    </source>
</evidence>
<organism evidence="2 3">
    <name type="scientific">Parasphingorhabdus marina DSM 22363</name>
    <dbReference type="NCBI Taxonomy" id="1123272"/>
    <lineage>
        <taxon>Bacteria</taxon>
        <taxon>Pseudomonadati</taxon>
        <taxon>Pseudomonadota</taxon>
        <taxon>Alphaproteobacteria</taxon>
        <taxon>Sphingomonadales</taxon>
        <taxon>Sphingomonadaceae</taxon>
        <taxon>Parasphingorhabdus</taxon>
    </lineage>
</organism>
<name>A0A1N6CMX3_9SPHN</name>
<feature type="signal peptide" evidence="1">
    <location>
        <begin position="1"/>
        <end position="22"/>
    </location>
</feature>
<gene>
    <name evidence="2" type="ORF">SAMN02745824_0496</name>
</gene>
<sequence length="251" mass="25805">MSKSTRSLLLAAAALTLPMTLAACGSNEDNAAELAELDDNLTADPAMNDALEDSILVDPDLADQSNSNAVRSANGAIDGAVPPAAGTAGSAVTGKLLSAPKPRNMTSDDECTSCGGSGQGMTLGAKAEQQSAQRGKGTCDQKLSYDMGWANRMPPEFPVYPRANVKEAAGVEGGLCDIRVVSFSTASSIKNVVDYYYTQAKNSGYSAEYLLRGAEHVLGGTRSSDDGAFVITLNKRAGGGSVVDIVASNGR</sequence>